<feature type="transmembrane region" description="Helical" evidence="1">
    <location>
        <begin position="7"/>
        <end position="24"/>
    </location>
</feature>
<sequence length="100" mass="11029">MKINSKAILYSTVGVIWFVVVTAIGTEISASFKSLLVGLTGHHWTAKSILAVVVFIVLYILFRKSDESADILKGVYYVLGSVVLGGIMIFSFFLWHFING</sequence>
<evidence type="ECO:0000313" key="3">
    <source>
        <dbReference type="Proteomes" id="UP000176639"/>
    </source>
</evidence>
<evidence type="ECO:0000256" key="1">
    <source>
        <dbReference type="SAM" id="Phobius"/>
    </source>
</evidence>
<dbReference type="AlphaFoldDB" id="A0A1F5B0M3"/>
<protein>
    <submittedName>
        <fullName evidence="2">Uncharacterized protein</fullName>
    </submittedName>
</protein>
<feature type="transmembrane region" description="Helical" evidence="1">
    <location>
        <begin position="44"/>
        <end position="62"/>
    </location>
</feature>
<keyword evidence="1" id="KW-0472">Membrane</keyword>
<dbReference type="Proteomes" id="UP000176639">
    <property type="component" value="Unassembled WGS sequence"/>
</dbReference>
<accession>A0A1F5B0M3</accession>
<gene>
    <name evidence="2" type="ORF">A2Z10_00730</name>
</gene>
<keyword evidence="1" id="KW-0812">Transmembrane</keyword>
<comment type="caution">
    <text evidence="2">The sequence shown here is derived from an EMBL/GenBank/DDBJ whole genome shotgun (WGS) entry which is preliminary data.</text>
</comment>
<organism evidence="2 3">
    <name type="scientific">Candidatus Azambacteria bacterium RBG_16_47_10</name>
    <dbReference type="NCBI Taxonomy" id="1797292"/>
    <lineage>
        <taxon>Bacteria</taxon>
        <taxon>Candidatus Azamiibacteriota</taxon>
    </lineage>
</organism>
<proteinExistence type="predicted"/>
<evidence type="ECO:0000313" key="2">
    <source>
        <dbReference type="EMBL" id="OGD24180.1"/>
    </source>
</evidence>
<feature type="transmembrane region" description="Helical" evidence="1">
    <location>
        <begin position="74"/>
        <end position="98"/>
    </location>
</feature>
<reference evidence="2 3" key="1">
    <citation type="journal article" date="2016" name="Nat. Commun.">
        <title>Thousands of microbial genomes shed light on interconnected biogeochemical processes in an aquifer system.</title>
        <authorList>
            <person name="Anantharaman K."/>
            <person name="Brown C.T."/>
            <person name="Hug L.A."/>
            <person name="Sharon I."/>
            <person name="Castelle C.J."/>
            <person name="Probst A.J."/>
            <person name="Thomas B.C."/>
            <person name="Singh A."/>
            <person name="Wilkins M.J."/>
            <person name="Karaoz U."/>
            <person name="Brodie E.L."/>
            <person name="Williams K.H."/>
            <person name="Hubbard S.S."/>
            <person name="Banfield J.F."/>
        </authorList>
    </citation>
    <scope>NUCLEOTIDE SEQUENCE [LARGE SCALE GENOMIC DNA]</scope>
</reference>
<name>A0A1F5B0M3_9BACT</name>
<keyword evidence="1" id="KW-1133">Transmembrane helix</keyword>
<dbReference type="EMBL" id="MEYI01000011">
    <property type="protein sequence ID" value="OGD24180.1"/>
    <property type="molecule type" value="Genomic_DNA"/>
</dbReference>